<feature type="domain" description="FH2" evidence="2">
    <location>
        <begin position="581"/>
        <end position="989"/>
    </location>
</feature>
<evidence type="ECO:0000256" key="1">
    <source>
        <dbReference type="SAM" id="MobiDB-lite"/>
    </source>
</evidence>
<dbReference type="SMART" id="SM00498">
    <property type="entry name" value="FH2"/>
    <property type="match status" value="1"/>
</dbReference>
<feature type="compositionally biased region" description="Basic residues" evidence="1">
    <location>
        <begin position="986"/>
        <end position="996"/>
    </location>
</feature>
<dbReference type="PANTHER" id="PTHR45725:SF1">
    <property type="entry name" value="DISHEVELLED ASSOCIATED ACTIVATOR OF MORPHOGENESIS, ISOFORM D"/>
    <property type="match status" value="1"/>
</dbReference>
<feature type="region of interest" description="Disordered" evidence="1">
    <location>
        <begin position="501"/>
        <end position="526"/>
    </location>
</feature>
<feature type="compositionally biased region" description="Low complexity" evidence="1">
    <location>
        <begin position="261"/>
        <end position="276"/>
    </location>
</feature>
<dbReference type="SUPFAM" id="SSF101447">
    <property type="entry name" value="Formin homology 2 domain (FH2 domain)"/>
    <property type="match status" value="1"/>
</dbReference>
<feature type="region of interest" description="Disordered" evidence="1">
    <location>
        <begin position="986"/>
        <end position="1006"/>
    </location>
</feature>
<dbReference type="Gene3D" id="1.20.58.2220">
    <property type="entry name" value="Formin, FH2 domain"/>
    <property type="match status" value="1"/>
</dbReference>
<protein>
    <recommendedName>
        <fullName evidence="2">FH2 domain-containing protein</fullName>
    </recommendedName>
</protein>
<dbReference type="PANTHER" id="PTHR45725">
    <property type="entry name" value="FORMIN HOMOLOGY 2 FAMILY MEMBER"/>
    <property type="match status" value="1"/>
</dbReference>
<feature type="compositionally biased region" description="Low complexity" evidence="1">
    <location>
        <begin position="416"/>
        <end position="427"/>
    </location>
</feature>
<dbReference type="InterPro" id="IPR042201">
    <property type="entry name" value="FH2_Formin_sf"/>
</dbReference>
<evidence type="ECO:0000259" key="2">
    <source>
        <dbReference type="PROSITE" id="PS51444"/>
    </source>
</evidence>
<gene>
    <name evidence="3" type="ORF">ALAG00032_LOCUS11592</name>
</gene>
<dbReference type="InterPro" id="IPR051425">
    <property type="entry name" value="Formin_Homology"/>
</dbReference>
<dbReference type="PROSITE" id="PS51444">
    <property type="entry name" value="FH2"/>
    <property type="match status" value="1"/>
</dbReference>
<feature type="compositionally biased region" description="Basic and acidic residues" evidence="1">
    <location>
        <begin position="997"/>
        <end position="1006"/>
    </location>
</feature>
<reference evidence="3" key="1">
    <citation type="submission" date="2021-01" db="EMBL/GenBank/DDBJ databases">
        <authorList>
            <person name="Corre E."/>
            <person name="Pelletier E."/>
            <person name="Niang G."/>
            <person name="Scheremetjew M."/>
            <person name="Finn R."/>
            <person name="Kale V."/>
            <person name="Holt S."/>
            <person name="Cochrane G."/>
            <person name="Meng A."/>
            <person name="Brown T."/>
            <person name="Cohen L."/>
        </authorList>
    </citation>
    <scope>NUCLEOTIDE SEQUENCE</scope>
    <source>
        <strain evidence="3">CCMP1510</strain>
    </source>
</reference>
<dbReference type="InterPro" id="IPR015425">
    <property type="entry name" value="FH2_Formin"/>
</dbReference>
<dbReference type="Pfam" id="PF02181">
    <property type="entry name" value="FH2"/>
    <property type="match status" value="1"/>
</dbReference>
<evidence type="ECO:0000313" key="3">
    <source>
        <dbReference type="EMBL" id="CAE0370813.1"/>
    </source>
</evidence>
<dbReference type="AlphaFoldDB" id="A0A7S3K1W6"/>
<accession>A0A7S3K1W6</accession>
<feature type="region of interest" description="Disordered" evidence="1">
    <location>
        <begin position="253"/>
        <end position="276"/>
    </location>
</feature>
<dbReference type="EMBL" id="HBIJ01017423">
    <property type="protein sequence ID" value="CAE0370813.1"/>
    <property type="molecule type" value="Transcribed_RNA"/>
</dbReference>
<sequence>MHLGISENELIAYDSPTYANEIKKLEIKQITTVATPAKWMITKQLQEIDVTNGEENQVVALAFPEEERSIWLTKLYTIVEAVAYQDLRLAKNQVAAELAAQRLFELENLDEDKVTEVCKKCLDSLFCQEDQSWPAQLCSELARRAADSVDARHIIVRALSGRVSWALIAQRLEDATRALIHHVETVTKIDQLLAVSLCDLITTLATRPSGSMYLDSRLAVLTQLKAAGIHRLLDDLRGVAEALELKALDDASLPSTSSMDSTTSVQRQQSRRQSLTKRLFGKRRTDSFQSGLETQESSKSLTIATDTAAAIKAVFDEYEERVLDDEARAAARIKKAKNDLDAAPPFPRDALETLVSALHRDLLFNIVAGRDDATSFRLLQGQDASFFTSLRNDPLMNKQQNLRHHKPRRLLTRQLSTSAAAVASSSSPELPLKQEEDYTGSTKDQAPGNESDGTDKIKNVNQPATVTEQEEDPRAALNAMILKSKKPADDPRAALNAMILNKKAPPSDAPTTIKQDEETSAPPKKDPYKVFKMRLLSCRDDDDRAGLAAAMVKDGLDPAKIGLSAMTATAQTSATSRPEPAQLGVEPKIMLKGFHWDKLEDKAAYQATWWAKNQSTIEREAVVQALPLIENIFPAPSVNAPTIARKQSKGDETQAPPPSVFDSDRLQAAAFALRSLRARGYSVDDPTGVVLQILDLDSFDDDDEDELDKKLEELKMLEQAVLPTKAEDDSAEFAKLQSAASRPMQDEAKFAFQARKAVPDSDIRAEIHLVRAYATLNARIDEATERLERKDTATEAVHSSDELRFVLRLALYTGNVLNHSAPGRQAAGVKVSGLATLASTKATNPNGNLTTALDLIASIARDVDAEQARNLKPLLYDPLDAIKNDEPIDDVLTSLQSDMNLAQKRTKYKDLAQRLKTGIDQLKSLKIEVDRRTRDVLVSFGEKASTRDPRPFFAALLDFINSFDAVILRLDQQEAEKALEKRQNAARKRRLLRKATSKTDSDPYDAPDTKHLSLLAVANAVKNHSLFGSANRSTYRPGLSITSFYDDEPPPED</sequence>
<proteinExistence type="predicted"/>
<organism evidence="3">
    <name type="scientific">Aureoumbra lagunensis</name>
    <dbReference type="NCBI Taxonomy" id="44058"/>
    <lineage>
        <taxon>Eukaryota</taxon>
        <taxon>Sar</taxon>
        <taxon>Stramenopiles</taxon>
        <taxon>Ochrophyta</taxon>
        <taxon>Pelagophyceae</taxon>
        <taxon>Pelagomonadales</taxon>
        <taxon>Aureoumbra</taxon>
    </lineage>
</organism>
<feature type="region of interest" description="Disordered" evidence="1">
    <location>
        <begin position="414"/>
        <end position="473"/>
    </location>
</feature>
<name>A0A7S3K1W6_9STRA</name>